<evidence type="ECO:0000313" key="1">
    <source>
        <dbReference type="EMBL" id="AEW45163.1"/>
    </source>
</evidence>
<dbReference type="KEGG" id="mhe:MHC_01485"/>
<proteinExistence type="predicted"/>
<dbReference type="Proteomes" id="UP000009135">
    <property type="component" value="Chromosome"/>
</dbReference>
<evidence type="ECO:0000313" key="2">
    <source>
        <dbReference type="Proteomes" id="UP000009135"/>
    </source>
</evidence>
<reference evidence="1 2" key="1">
    <citation type="journal article" date="2012" name="J. Bacteriol.">
        <title>Complete genome sequence of Mycoplasma haemocanis strain Illinois.</title>
        <authorList>
            <person name="do Nascimento N.C."/>
            <person name="Guimaraes A.M."/>
            <person name="Santos A.P."/>
            <person name="Sanmiguel P.J."/>
            <person name="Messick J.B."/>
        </authorList>
    </citation>
    <scope>NUCLEOTIDE SEQUENCE [LARGE SCALE GENOMIC DNA]</scope>
    <source>
        <strain evidence="1 2">Illinois</strain>
    </source>
</reference>
<dbReference type="AlphaFoldDB" id="H6N691"/>
<dbReference type="HOGENOM" id="CLU_1319757_0_0_14"/>
<keyword evidence="2" id="KW-1185">Reference proteome</keyword>
<protein>
    <submittedName>
        <fullName evidence="1">Uncharacterized protein</fullName>
    </submittedName>
</protein>
<gene>
    <name evidence="1" type="ordered locus">MHC_01485</name>
</gene>
<accession>H6N691</accession>
<dbReference type="EMBL" id="CP003199">
    <property type="protein sequence ID" value="AEW45163.1"/>
    <property type="molecule type" value="Genomic_DNA"/>
</dbReference>
<dbReference type="OrthoDB" id="9828468at2"/>
<sequence>MSKLVLGLIGTSGFAGIGAIVAYKSELLTSTKNKEIPTVRETLTEEGYELVSTDDQFKAFFTEFKADQGFMEEVNKHKKDGDNLSSNDEQGRDALKALCASYLDSKNNLKNAIKWCVLRIQDKPLSNSKSWKNIATDDTDKDAWKTAFDNAKEGMRKNSITGIESNTNSDAGYSILKNWCSENKKLPINNENQSLQSNVISWCAS</sequence>
<dbReference type="STRING" id="1111676.MHC_01485"/>
<name>H6N691_MYCHN</name>
<organism evidence="1 2">
    <name type="scientific">Mycoplasma haemocanis (strain Illinois)</name>
    <dbReference type="NCBI Taxonomy" id="1111676"/>
    <lineage>
        <taxon>Bacteria</taxon>
        <taxon>Bacillati</taxon>
        <taxon>Mycoplasmatota</taxon>
        <taxon>Mollicutes</taxon>
        <taxon>Mycoplasmataceae</taxon>
        <taxon>Mycoplasma</taxon>
    </lineage>
</organism>